<dbReference type="InterPro" id="IPR025051">
    <property type="entry name" value="DUF3990"/>
</dbReference>
<evidence type="ECO:0000313" key="2">
    <source>
        <dbReference type="Proteomes" id="UP000002026"/>
    </source>
</evidence>
<dbReference type="AlphaFoldDB" id="C7N760"/>
<sequence>MYLYHGSSQAIEHPIAAMNSGYSDLGRGFYLTDDADAAAGRAASRARIDGVPEGVVSRYRFDEGCVPWIHAGGAEADAASHDGPFGLRFEPTVEGFRAWLAYIAACRKGETAWGSAGEPAVVRAWIANDIVEMVSSGMVSAGELAEYIEPGELVVQYCLRDQSLIDTSLVFDGIAG</sequence>
<dbReference type="KEGG" id="shi:Shel_17260"/>
<evidence type="ECO:0000313" key="1">
    <source>
        <dbReference type="EMBL" id="ACV22745.1"/>
    </source>
</evidence>
<evidence type="ECO:0008006" key="3">
    <source>
        <dbReference type="Google" id="ProtNLM"/>
    </source>
</evidence>
<gene>
    <name evidence="1" type="ordered locus">Shel_17260</name>
</gene>
<dbReference type="HOGENOM" id="CLU_1524163_0_0_11"/>
<reference evidence="1 2" key="1">
    <citation type="journal article" date="2009" name="Stand. Genomic Sci.">
        <title>Complete genome sequence of Slackia heliotrinireducens type strain (RHS 1).</title>
        <authorList>
            <person name="Pukall R."/>
            <person name="Lapidus A."/>
            <person name="Nolan M."/>
            <person name="Copeland A."/>
            <person name="Glavina Del Rio T."/>
            <person name="Lucas S."/>
            <person name="Chen F."/>
            <person name="Tice H."/>
            <person name="Cheng J.F."/>
            <person name="Chertkov O."/>
            <person name="Bruce D."/>
            <person name="Goodwin L."/>
            <person name="Kuske C."/>
            <person name="Brettin T."/>
            <person name="Detter J.C."/>
            <person name="Han C."/>
            <person name="Pitluck S."/>
            <person name="Pati A."/>
            <person name="Mavrommatis K."/>
            <person name="Ivanova N."/>
            <person name="Ovchinnikova G."/>
            <person name="Chen A."/>
            <person name="Palaniappan K."/>
            <person name="Schneider S."/>
            <person name="Rohde M."/>
            <person name="Chain P."/>
            <person name="D'haeseleer P."/>
            <person name="Goker M."/>
            <person name="Bristow J."/>
            <person name="Eisen J.A."/>
            <person name="Markowitz V."/>
            <person name="Kyrpides N.C."/>
            <person name="Klenk H.P."/>
            <person name="Hugenholtz P."/>
        </authorList>
    </citation>
    <scope>NUCLEOTIDE SEQUENCE [LARGE SCALE GENOMIC DNA]</scope>
    <source>
        <strain evidence="2">ATCC 29202 / DSM 20476 / NCTC 11029 / RHS 1</strain>
    </source>
</reference>
<organism evidence="1 2">
    <name type="scientific">Slackia heliotrinireducens (strain ATCC 29202 / DSM 20476 / NCTC 11029 / RHS 1)</name>
    <name type="common">Peptococcus heliotrinreducens</name>
    <dbReference type="NCBI Taxonomy" id="471855"/>
    <lineage>
        <taxon>Bacteria</taxon>
        <taxon>Bacillati</taxon>
        <taxon>Actinomycetota</taxon>
        <taxon>Coriobacteriia</taxon>
        <taxon>Eggerthellales</taxon>
        <taxon>Eggerthellaceae</taxon>
        <taxon>Slackia</taxon>
    </lineage>
</organism>
<dbReference type="Proteomes" id="UP000002026">
    <property type="component" value="Chromosome"/>
</dbReference>
<accession>C7N760</accession>
<dbReference type="RefSeq" id="WP_012798847.1">
    <property type="nucleotide sequence ID" value="NC_013165.1"/>
</dbReference>
<dbReference type="EMBL" id="CP001684">
    <property type="protein sequence ID" value="ACV22745.1"/>
    <property type="molecule type" value="Genomic_DNA"/>
</dbReference>
<name>C7N760_SLAHD</name>
<dbReference type="STRING" id="471855.Shel_17260"/>
<protein>
    <recommendedName>
        <fullName evidence="3">DUF3990 domain-containing protein</fullName>
    </recommendedName>
</protein>
<proteinExistence type="predicted"/>
<keyword evidence="2" id="KW-1185">Reference proteome</keyword>
<dbReference type="Pfam" id="PF13151">
    <property type="entry name" value="DUF3990"/>
    <property type="match status" value="1"/>
</dbReference>